<reference evidence="2" key="1">
    <citation type="submission" date="2021-01" db="EMBL/GenBank/DDBJ databases">
        <authorList>
            <person name="Corre E."/>
            <person name="Pelletier E."/>
            <person name="Niang G."/>
            <person name="Scheremetjew M."/>
            <person name="Finn R."/>
            <person name="Kale V."/>
            <person name="Holt S."/>
            <person name="Cochrane G."/>
            <person name="Meng A."/>
            <person name="Brown T."/>
            <person name="Cohen L."/>
        </authorList>
    </citation>
    <scope>NUCLEOTIDE SEQUENCE</scope>
    <source>
        <strain evidence="2">Grunow 1884</strain>
    </source>
</reference>
<evidence type="ECO:0000313" key="2">
    <source>
        <dbReference type="EMBL" id="CAD9356258.1"/>
    </source>
</evidence>
<keyword evidence="1" id="KW-0732">Signal</keyword>
<sequence length="233" mass="24894">MNSFSALCLLLASSTFASASSAPTSVAFAPPPLSFGCASLPSSAVAGLTRSGVAAVTSSSASLWRRKEDVTRLGSSSAEIYDEDDDEEDVEPGKMKVSEIKAELEMRGVRYADCFDRESLEGRLLEARSTGRADPSIVDAFNQKGGEGPPQIDDDVLQNAVGGDGTLPGGMPPDMLKKLMSNPELMGLLQSPKMQEGMKLMMTEGQEALEKAMAEDRELYEVIMKLNKVMAET</sequence>
<name>A0A7S2A2U0_TRICV</name>
<protein>
    <recommendedName>
        <fullName evidence="3">STI1 domain-containing protein</fullName>
    </recommendedName>
</protein>
<dbReference type="AlphaFoldDB" id="A0A7S2A2U0"/>
<gene>
    <name evidence="2" type="ORF">OSIN01602_LOCUS18362</name>
</gene>
<accession>A0A7S2A2U0</accession>
<feature type="signal peptide" evidence="1">
    <location>
        <begin position="1"/>
        <end position="19"/>
    </location>
</feature>
<organism evidence="2">
    <name type="scientific">Trieres chinensis</name>
    <name type="common">Marine centric diatom</name>
    <name type="synonym">Odontella sinensis</name>
    <dbReference type="NCBI Taxonomy" id="1514140"/>
    <lineage>
        <taxon>Eukaryota</taxon>
        <taxon>Sar</taxon>
        <taxon>Stramenopiles</taxon>
        <taxon>Ochrophyta</taxon>
        <taxon>Bacillariophyta</taxon>
        <taxon>Mediophyceae</taxon>
        <taxon>Biddulphiophycidae</taxon>
        <taxon>Eupodiscales</taxon>
        <taxon>Parodontellaceae</taxon>
        <taxon>Trieres</taxon>
    </lineage>
</organism>
<evidence type="ECO:0008006" key="3">
    <source>
        <dbReference type="Google" id="ProtNLM"/>
    </source>
</evidence>
<feature type="chain" id="PRO_5031195122" description="STI1 domain-containing protein" evidence="1">
    <location>
        <begin position="20"/>
        <end position="233"/>
    </location>
</feature>
<dbReference type="Gene3D" id="1.10.260.100">
    <property type="match status" value="1"/>
</dbReference>
<dbReference type="EMBL" id="HBGO01031889">
    <property type="protein sequence ID" value="CAD9356258.1"/>
    <property type="molecule type" value="Transcribed_RNA"/>
</dbReference>
<evidence type="ECO:0000256" key="1">
    <source>
        <dbReference type="SAM" id="SignalP"/>
    </source>
</evidence>
<proteinExistence type="predicted"/>